<feature type="transmembrane region" description="Helical" evidence="1">
    <location>
        <begin position="12"/>
        <end position="31"/>
    </location>
</feature>
<evidence type="ECO:0000313" key="2">
    <source>
        <dbReference type="EMBL" id="KAJ8752450.1"/>
    </source>
</evidence>
<accession>A0AAV8SK70</accession>
<gene>
    <name evidence="2" type="ORF">K2173_004086</name>
</gene>
<dbReference type="Proteomes" id="UP001159364">
    <property type="component" value="Linkage Group LG10"/>
</dbReference>
<proteinExistence type="predicted"/>
<comment type="caution">
    <text evidence="2">The sequence shown here is derived from an EMBL/GenBank/DDBJ whole genome shotgun (WGS) entry which is preliminary data.</text>
</comment>
<reference evidence="2 3" key="1">
    <citation type="submission" date="2021-09" db="EMBL/GenBank/DDBJ databases">
        <title>Genomic insights and catalytic innovation underlie evolution of tropane alkaloids biosynthesis.</title>
        <authorList>
            <person name="Wang Y.-J."/>
            <person name="Tian T."/>
            <person name="Huang J.-P."/>
            <person name="Huang S.-X."/>
        </authorList>
    </citation>
    <scope>NUCLEOTIDE SEQUENCE [LARGE SCALE GENOMIC DNA]</scope>
    <source>
        <strain evidence="2">KIB-2018</strain>
        <tissue evidence="2">Leaf</tissue>
    </source>
</reference>
<dbReference type="EMBL" id="JAIWQS010000010">
    <property type="protein sequence ID" value="KAJ8752450.1"/>
    <property type="molecule type" value="Genomic_DNA"/>
</dbReference>
<dbReference type="AlphaFoldDB" id="A0AAV8SK70"/>
<keyword evidence="3" id="KW-1185">Reference proteome</keyword>
<feature type="transmembrane region" description="Helical" evidence="1">
    <location>
        <begin position="43"/>
        <end position="65"/>
    </location>
</feature>
<organism evidence="2 3">
    <name type="scientific">Erythroxylum novogranatense</name>
    <dbReference type="NCBI Taxonomy" id="1862640"/>
    <lineage>
        <taxon>Eukaryota</taxon>
        <taxon>Viridiplantae</taxon>
        <taxon>Streptophyta</taxon>
        <taxon>Embryophyta</taxon>
        <taxon>Tracheophyta</taxon>
        <taxon>Spermatophyta</taxon>
        <taxon>Magnoliopsida</taxon>
        <taxon>eudicotyledons</taxon>
        <taxon>Gunneridae</taxon>
        <taxon>Pentapetalae</taxon>
        <taxon>rosids</taxon>
        <taxon>fabids</taxon>
        <taxon>Malpighiales</taxon>
        <taxon>Erythroxylaceae</taxon>
        <taxon>Erythroxylum</taxon>
    </lineage>
</organism>
<evidence type="ECO:0000256" key="1">
    <source>
        <dbReference type="SAM" id="Phobius"/>
    </source>
</evidence>
<keyword evidence="1" id="KW-0812">Transmembrane</keyword>
<sequence length="271" mass="30767">MDSLSKEESSRVLVLIFLLANFGVELISIVFGQLSSQHKHKALYLLLCLIMSIFAVLISISELVYKLIKEWDFRKGETNWRSWLHDPPPGTGVRVGFFPCITALTCAFVQSSITTVNYSLYLKDGNAPINVSSSPIIYAFGQLLIFLSFKGAKTETKPKLKPEPEPEPETEYHSVDIGIAEEEISEIQLGSDSPATFYSCSEAEPDDDEQIPICDFTYQCFDESMDETIHDCALRRPRKGQLWRKLKSKLKPKPGLWRKLKSKLKLKPKRD</sequence>
<name>A0AAV8SK70_9ROSI</name>
<keyword evidence="1" id="KW-0472">Membrane</keyword>
<keyword evidence="1" id="KW-1133">Transmembrane helix</keyword>
<dbReference type="PANTHER" id="PTHR48473:SF1">
    <property type="entry name" value="TIR DOMAIN-CONTAINING PROTEIN"/>
    <property type="match status" value="1"/>
</dbReference>
<protein>
    <submittedName>
        <fullName evidence="2">Uncharacterized protein</fullName>
    </submittedName>
</protein>
<dbReference type="PANTHER" id="PTHR48473">
    <property type="entry name" value="TIR DOMAIN-CONTAINING PROTEIN"/>
    <property type="match status" value="1"/>
</dbReference>
<evidence type="ECO:0000313" key="3">
    <source>
        <dbReference type="Proteomes" id="UP001159364"/>
    </source>
</evidence>